<dbReference type="Proteomes" id="UP000018781">
    <property type="component" value="Plasmid unnamed"/>
</dbReference>
<evidence type="ECO:0008006" key="3">
    <source>
        <dbReference type="Google" id="ProtNLM"/>
    </source>
</evidence>
<dbReference type="eggNOG" id="ENOG5032C7E">
    <property type="taxonomic scope" value="Bacteria"/>
</dbReference>
<geneLocation type="plasmid" evidence="2">
    <name>1</name>
</geneLocation>
<keyword evidence="1" id="KW-0614">Plasmid</keyword>
<dbReference type="EMBL" id="CP006997">
    <property type="protein sequence ID" value="AHD24215.1"/>
    <property type="molecule type" value="Genomic_DNA"/>
</dbReference>
<evidence type="ECO:0000313" key="2">
    <source>
        <dbReference type="Proteomes" id="UP000018781"/>
    </source>
</evidence>
<dbReference type="HOGENOM" id="CLU_2901263_0_0_11"/>
<accession>V9XQD8</accession>
<protein>
    <recommendedName>
        <fullName evidence="3">Antitoxin VbhA domain-containing protein</fullName>
    </recommendedName>
</protein>
<dbReference type="PATRIC" id="fig|1435356.3.peg.5312"/>
<proteinExistence type="predicted"/>
<gene>
    <name evidence="1" type="ORF">Y013_26400</name>
</gene>
<dbReference type="KEGG" id="rpy:Y013_26400"/>
<organism evidence="1 2">
    <name type="scientific">Rhodococcus pyridinivorans SB3094</name>
    <dbReference type="NCBI Taxonomy" id="1435356"/>
    <lineage>
        <taxon>Bacteria</taxon>
        <taxon>Bacillati</taxon>
        <taxon>Actinomycetota</taxon>
        <taxon>Actinomycetes</taxon>
        <taxon>Mycobacteriales</taxon>
        <taxon>Nocardiaceae</taxon>
        <taxon>Rhodococcus</taxon>
    </lineage>
</organism>
<name>V9XQD8_9NOCA</name>
<reference evidence="1 2" key="1">
    <citation type="journal article" date="2014" name="Genome Announc.">
        <title>Complete Genome of Rhodococcus pyridinivorans SB3094, a Methyl-Ethyl-Ketone-Degrading Bacterium Used for Bioaugmentation.</title>
        <authorList>
            <person name="Dueholm M.S."/>
            <person name="Albertsen M."/>
            <person name="D'Imperio S."/>
            <person name="Tale V.P."/>
            <person name="Lewis D."/>
            <person name="Nielsen P.H."/>
            <person name="Nielsen J.L."/>
        </authorList>
    </citation>
    <scope>NUCLEOTIDE SEQUENCE [LARGE SCALE GENOMIC DNA]</scope>
    <source>
        <strain evidence="2">SB3094</strain>
        <plasmid evidence="2">1</plasmid>
    </source>
</reference>
<sequence>MLVAMPAPHKTEAEARAAVAQMEPIMAIEGRQMSDRDKDLLVDLIRGVITPSEVAAVIAGEAGYELD</sequence>
<evidence type="ECO:0000313" key="1">
    <source>
        <dbReference type="EMBL" id="AHD24215.1"/>
    </source>
</evidence>
<dbReference type="AlphaFoldDB" id="V9XQD8"/>